<dbReference type="Gene3D" id="3.30.420.10">
    <property type="entry name" value="Ribonuclease H-like superfamily/Ribonuclease H"/>
    <property type="match status" value="1"/>
</dbReference>
<evidence type="ECO:0000256" key="6">
    <source>
        <dbReference type="ARBA" id="ARBA00022723"/>
    </source>
</evidence>
<evidence type="ECO:0000259" key="19">
    <source>
        <dbReference type="PROSITE" id="PS50878"/>
    </source>
</evidence>
<dbReference type="InterPro" id="IPR036397">
    <property type="entry name" value="RNaseH_sf"/>
</dbReference>
<evidence type="ECO:0000256" key="15">
    <source>
        <dbReference type="ARBA" id="ARBA00023172"/>
    </source>
</evidence>
<dbReference type="InterPro" id="IPR056924">
    <property type="entry name" value="SH3_Tf2-1"/>
</dbReference>
<evidence type="ECO:0000256" key="12">
    <source>
        <dbReference type="ARBA" id="ARBA00022918"/>
    </source>
</evidence>
<dbReference type="InterPro" id="IPR043502">
    <property type="entry name" value="DNA/RNA_pol_sf"/>
</dbReference>
<evidence type="ECO:0000256" key="14">
    <source>
        <dbReference type="ARBA" id="ARBA00023125"/>
    </source>
</evidence>
<dbReference type="Gene3D" id="3.30.70.270">
    <property type="match status" value="2"/>
</dbReference>
<dbReference type="SUPFAM" id="SSF56672">
    <property type="entry name" value="DNA/RNA polymerases"/>
    <property type="match status" value="1"/>
</dbReference>
<comment type="caution">
    <text evidence="21">The sequence shown here is derived from an EMBL/GenBank/DDBJ whole genome shotgun (WGS) entry which is preliminary data.</text>
</comment>
<accession>A0A3S3QME5</accession>
<dbReference type="PROSITE" id="PS50994">
    <property type="entry name" value="INTEGRASE"/>
    <property type="match status" value="1"/>
</dbReference>
<dbReference type="Pfam" id="PF00098">
    <property type="entry name" value="zf-CCHC"/>
    <property type="match status" value="1"/>
</dbReference>
<keyword evidence="10" id="KW-0460">Magnesium</keyword>
<dbReference type="InterPro" id="IPR041373">
    <property type="entry name" value="RT_RNaseH"/>
</dbReference>
<keyword evidence="16" id="KW-0863">Zinc-finger</keyword>
<keyword evidence="4" id="KW-0548">Nucleotidyltransferase</keyword>
<dbReference type="CDD" id="cd00303">
    <property type="entry name" value="retropepsin_like"/>
    <property type="match status" value="1"/>
</dbReference>
<keyword evidence="14" id="KW-0238">DNA-binding</keyword>
<keyword evidence="8" id="KW-0255">Endonuclease</keyword>
<keyword evidence="11" id="KW-0229">DNA integration</keyword>
<feature type="compositionally biased region" description="Polar residues" evidence="17">
    <location>
        <begin position="297"/>
        <end position="309"/>
    </location>
</feature>
<dbReference type="InterPro" id="IPR001878">
    <property type="entry name" value="Znf_CCHC"/>
</dbReference>
<dbReference type="Gene3D" id="2.40.70.10">
    <property type="entry name" value="Acid Proteases"/>
    <property type="match status" value="1"/>
</dbReference>
<dbReference type="Gene3D" id="4.10.60.10">
    <property type="entry name" value="Zinc finger, CCHC-type"/>
    <property type="match status" value="2"/>
</dbReference>
<dbReference type="CDD" id="cd09274">
    <property type="entry name" value="RNase_HI_RT_Ty3"/>
    <property type="match status" value="1"/>
</dbReference>
<evidence type="ECO:0000256" key="7">
    <source>
        <dbReference type="ARBA" id="ARBA00022750"/>
    </source>
</evidence>
<dbReference type="FunFam" id="3.30.70.270:FF:000020">
    <property type="entry name" value="Transposon Tf2-6 polyprotein-like Protein"/>
    <property type="match status" value="1"/>
</dbReference>
<feature type="region of interest" description="Disordered" evidence="17">
    <location>
        <begin position="53"/>
        <end position="79"/>
    </location>
</feature>
<dbReference type="Pfam" id="PF08284">
    <property type="entry name" value="RVP_2"/>
    <property type="match status" value="1"/>
</dbReference>
<dbReference type="Gene3D" id="3.10.10.10">
    <property type="entry name" value="HIV Type 1 Reverse Transcriptase, subunit A, domain 1"/>
    <property type="match status" value="1"/>
</dbReference>
<dbReference type="EC" id="2.7.7.49" evidence="1"/>
<evidence type="ECO:0000259" key="18">
    <source>
        <dbReference type="PROSITE" id="PS50158"/>
    </source>
</evidence>
<feature type="domain" description="Integrase catalytic" evidence="20">
    <location>
        <begin position="1121"/>
        <end position="1286"/>
    </location>
</feature>
<evidence type="ECO:0000256" key="5">
    <source>
        <dbReference type="ARBA" id="ARBA00022722"/>
    </source>
</evidence>
<evidence type="ECO:0000256" key="9">
    <source>
        <dbReference type="ARBA" id="ARBA00022801"/>
    </source>
</evidence>
<dbReference type="GO" id="GO:0003887">
    <property type="term" value="F:DNA-directed DNA polymerase activity"/>
    <property type="evidence" value="ECO:0007669"/>
    <property type="project" value="UniProtKB-KW"/>
</dbReference>
<feature type="compositionally biased region" description="Low complexity" evidence="17">
    <location>
        <begin position="310"/>
        <end position="339"/>
    </location>
</feature>
<evidence type="ECO:0000256" key="4">
    <source>
        <dbReference type="ARBA" id="ARBA00022695"/>
    </source>
</evidence>
<evidence type="ECO:0000256" key="1">
    <source>
        <dbReference type="ARBA" id="ARBA00012493"/>
    </source>
</evidence>
<dbReference type="FunFam" id="3.10.20.370:FF:000001">
    <property type="entry name" value="Retrovirus-related Pol polyprotein from transposon 17.6-like protein"/>
    <property type="match status" value="1"/>
</dbReference>
<feature type="compositionally biased region" description="Basic and acidic residues" evidence="17">
    <location>
        <begin position="53"/>
        <end position="66"/>
    </location>
</feature>
<name>A0A3S3QME5_9MAGN</name>
<reference evidence="21 22" key="1">
    <citation type="journal article" date="2019" name="Nat. Plants">
        <title>Stout camphor tree genome fills gaps in understanding of flowering plant genome evolution.</title>
        <authorList>
            <person name="Chaw S.M."/>
            <person name="Liu Y.C."/>
            <person name="Wu Y.W."/>
            <person name="Wang H.Y."/>
            <person name="Lin C.I."/>
            <person name="Wu C.S."/>
            <person name="Ke H.M."/>
            <person name="Chang L.Y."/>
            <person name="Hsu C.Y."/>
            <person name="Yang H.T."/>
            <person name="Sudianto E."/>
            <person name="Hsu M.H."/>
            <person name="Wu K.P."/>
            <person name="Wang L.N."/>
            <person name="Leebens-Mack J.H."/>
            <person name="Tsai I.J."/>
        </authorList>
    </citation>
    <scope>NUCLEOTIDE SEQUENCE [LARGE SCALE GENOMIC DNA]</scope>
    <source>
        <strain evidence="22">cv. Chaw 1501</strain>
        <tissue evidence="21">Young leaves</tissue>
    </source>
</reference>
<dbReference type="PROSITE" id="PS50158">
    <property type="entry name" value="ZF_CCHC"/>
    <property type="match status" value="2"/>
</dbReference>
<dbReference type="SMART" id="SM00343">
    <property type="entry name" value="ZnF_C2HC"/>
    <property type="match status" value="2"/>
</dbReference>
<feature type="domain" description="Reverse transcriptase" evidence="19">
    <location>
        <begin position="581"/>
        <end position="760"/>
    </location>
</feature>
<dbReference type="PROSITE" id="PS50878">
    <property type="entry name" value="RT_POL"/>
    <property type="match status" value="1"/>
</dbReference>
<dbReference type="GO" id="GO:0015074">
    <property type="term" value="P:DNA integration"/>
    <property type="evidence" value="ECO:0007669"/>
    <property type="project" value="UniProtKB-KW"/>
</dbReference>
<feature type="compositionally biased region" description="Low complexity" evidence="17">
    <location>
        <begin position="276"/>
        <end position="293"/>
    </location>
</feature>
<organism evidence="21 22">
    <name type="scientific">Cinnamomum micranthum f. kanehirae</name>
    <dbReference type="NCBI Taxonomy" id="337451"/>
    <lineage>
        <taxon>Eukaryota</taxon>
        <taxon>Viridiplantae</taxon>
        <taxon>Streptophyta</taxon>
        <taxon>Embryophyta</taxon>
        <taxon>Tracheophyta</taxon>
        <taxon>Spermatophyta</taxon>
        <taxon>Magnoliopsida</taxon>
        <taxon>Magnoliidae</taxon>
        <taxon>Laurales</taxon>
        <taxon>Lauraceae</taxon>
        <taxon>Cinnamomum</taxon>
    </lineage>
</organism>
<protein>
    <recommendedName>
        <fullName evidence="1">RNA-directed DNA polymerase</fullName>
        <ecNumber evidence="1">2.7.7.49</ecNumber>
    </recommendedName>
</protein>
<evidence type="ECO:0000256" key="3">
    <source>
        <dbReference type="ARBA" id="ARBA00022679"/>
    </source>
</evidence>
<dbReference type="Pfam" id="PF00078">
    <property type="entry name" value="RVT_1"/>
    <property type="match status" value="1"/>
</dbReference>
<dbReference type="InterPro" id="IPR050951">
    <property type="entry name" value="Retrovirus_Pol_polyprotein"/>
</dbReference>
<evidence type="ECO:0000313" key="22">
    <source>
        <dbReference type="Proteomes" id="UP000283530"/>
    </source>
</evidence>
<dbReference type="Gene3D" id="3.10.20.370">
    <property type="match status" value="1"/>
</dbReference>
<keyword evidence="22" id="KW-1185">Reference proteome</keyword>
<keyword evidence="2" id="KW-0645">Protease</keyword>
<feature type="region of interest" description="Disordered" evidence="17">
    <location>
        <begin position="237"/>
        <end position="339"/>
    </location>
</feature>
<dbReference type="PANTHER" id="PTHR37984">
    <property type="entry name" value="PROTEIN CBG26694"/>
    <property type="match status" value="1"/>
</dbReference>
<dbReference type="PANTHER" id="PTHR37984:SF5">
    <property type="entry name" value="PROTEIN NYNRIN-LIKE"/>
    <property type="match status" value="1"/>
</dbReference>
<dbReference type="InterPro" id="IPR036875">
    <property type="entry name" value="Znf_CCHC_sf"/>
</dbReference>
<evidence type="ECO:0000256" key="17">
    <source>
        <dbReference type="SAM" id="MobiDB-lite"/>
    </source>
</evidence>
<evidence type="ECO:0000313" key="21">
    <source>
        <dbReference type="EMBL" id="RWR87495.1"/>
    </source>
</evidence>
<dbReference type="GO" id="GO:0004519">
    <property type="term" value="F:endonuclease activity"/>
    <property type="evidence" value="ECO:0007669"/>
    <property type="project" value="UniProtKB-KW"/>
</dbReference>
<keyword evidence="7" id="KW-0064">Aspartyl protease</keyword>
<keyword evidence="9" id="KW-0378">Hydrolase</keyword>
<proteinExistence type="predicted"/>
<dbReference type="GO" id="GO:0006310">
    <property type="term" value="P:DNA recombination"/>
    <property type="evidence" value="ECO:0007669"/>
    <property type="project" value="UniProtKB-KW"/>
</dbReference>
<dbReference type="SUPFAM" id="SSF53098">
    <property type="entry name" value="Ribonuclease H-like"/>
    <property type="match status" value="1"/>
</dbReference>
<dbReference type="Gene3D" id="1.10.340.70">
    <property type="match status" value="1"/>
</dbReference>
<evidence type="ECO:0000256" key="13">
    <source>
        <dbReference type="ARBA" id="ARBA00022932"/>
    </source>
</evidence>
<dbReference type="Pfam" id="PF17921">
    <property type="entry name" value="Integrase_H2C2"/>
    <property type="match status" value="1"/>
</dbReference>
<evidence type="ECO:0000259" key="20">
    <source>
        <dbReference type="PROSITE" id="PS50994"/>
    </source>
</evidence>
<dbReference type="SUPFAM" id="SSF50630">
    <property type="entry name" value="Acid proteases"/>
    <property type="match status" value="1"/>
</dbReference>
<feature type="region of interest" description="Disordered" evidence="17">
    <location>
        <begin position="1"/>
        <end position="21"/>
    </location>
</feature>
<feature type="domain" description="CCHC-type" evidence="18">
    <location>
        <begin position="229"/>
        <end position="244"/>
    </location>
</feature>
<dbReference type="GO" id="GO:0008270">
    <property type="term" value="F:zinc ion binding"/>
    <property type="evidence" value="ECO:0007669"/>
    <property type="project" value="UniProtKB-KW"/>
</dbReference>
<keyword evidence="13" id="KW-0239">DNA-directed DNA polymerase</keyword>
<feature type="compositionally biased region" description="Low complexity" evidence="17">
    <location>
        <begin position="1"/>
        <end position="18"/>
    </location>
</feature>
<evidence type="ECO:0000256" key="16">
    <source>
        <dbReference type="PROSITE-ProRule" id="PRU00047"/>
    </source>
</evidence>
<keyword evidence="12" id="KW-0695">RNA-directed DNA polymerase</keyword>
<sequence length="1505" mass="172766">MDNVTGNDNANNNVRPNNGTMEMPEYARQMFESFMKAYAQVQEQISAIYHHQSENGEGHSNNRDGSGEGSNNGGKNRERDTLYKRFNEFRPKSFEETTNPWDANKWAEHMEGIFEVMGCTEHQKAILAAFKLEGDAKEWWKAAKRPDIKKDVKLHEPKTYAEALRKAFVSEEAIEDIKRQTQMMSTEGKTDNSKHQYPNKRQKIGTKLVCNHCGGSHETNQCRKRSGVCFGCGKGGHKVKDCPEAKERNPAKRKSGCYGCGQEGHQVKDCPSKQGRNQTQTQGQALQQNQQGRQLERPQNQRHYQQNQTHQPRGNQQNPPQGQNHNLGRNTQGGNQAGQQQNGRLFAMTHNDVEAANHVVEGMVLISNYEASTLFDSGSTHSFISYTFAAKIKNSPSTLTNALVVSTPTGEQICTRTIFYDCMIEIGQVRMPADLVLLHLDDFDVIFGMDWLTRYRAILDCFNKVVRFNLEGFTHVSLVGKRRPVRSMVISAIKAGELLRNGCKGFLAFISEDKPKPSIEDIPIVKEFPDVFIDDLPGLPPVREVDFTIEIMPGTAPISKAPYRMAPAELKELKDQLEELLDKGFIRPSVSPWGAPVLFVKKKDGTLRMCIDYRQLNQVTIKNKYPLPRIDELFDQLQGAKYFSKIDLRSGYHQLRVREEDIPKTAFRTRYGHYEFLVMPFGLTNAPAAFMALMNQVFQPYLDKFVVVFIDDILIYSKERQEHGEHLRTSLQLLRDNQLYAKFSKCDFWLEQVTFLGHIISGDGLSVDPTKVEAVMNWKRPTNVSEVRSFLGLAGYYRRFVQGFSTIAGSLTRLTRKDVPFIWDEKCEDSFRTLKGKLTSAPILALPAGSGGFVLYCDASLQGLGCVLMQRGKVIAYASRQLKVHEQNYATHDLELAAVVFALKIWRHYLYGEEFEVYTDHKSLKYIFSQKELNLRQRRWMEFLKDYDFSIFYHPGKANVVADALSRKSAQMACLTAEWRLLEEIKDLDVNIWPIGEKLLLGSFKVQPELIQRIKDHQRDDKALVEILDKMDSKPDFSVANGVLHFRGRLCVPNIREIKDEILKEAHHTRYTIHPGSTKMYQNLKIRFWWIGMKNDVTEFVGRCFTCQQVKADHRRPGGLLQPLPIPEWKWEHITMDFISGFPRTSRHNEIIWVIVDRLTKSAHFIPLKGRTTMELLAKTYVREIVRLHGVPASIVSDRDTRFVSQFWKSLQRAMGTKLNFSTAYHPQTDGQTERTNQTLEDMLRACAIDFKDSWDEQLPLAEFAYNNSYHSSIQMAPFEALYGRSCRSPICWEEVGDRRILGPEWVQISTENIKKIRDRLKTAQSRQKSYADKRRRELEFAVGDSVFLKVSPTKGVMRFGKKGKLSPRYIGPFKITGRVSDGNAYELELPSQLAGVHKVFHVSMLKKYEPDPSHVLELEPMNLQPDLSYEERPVAILDTKERVLRRRTVRLVKVLWTHHDPREATWEIEDEVRKKYPHLFTTGNQIAGGPERIDDQHVDFGMRG</sequence>
<dbReference type="STRING" id="337451.A0A3S3QME5"/>
<dbReference type="InterPro" id="IPR041588">
    <property type="entry name" value="Integrase_H2C2"/>
</dbReference>
<dbReference type="EMBL" id="QPKB01000006">
    <property type="protein sequence ID" value="RWR87495.1"/>
    <property type="molecule type" value="Genomic_DNA"/>
</dbReference>
<dbReference type="GO" id="GO:0006508">
    <property type="term" value="P:proteolysis"/>
    <property type="evidence" value="ECO:0007669"/>
    <property type="project" value="UniProtKB-KW"/>
</dbReference>
<dbReference type="GO" id="GO:0004190">
    <property type="term" value="F:aspartic-type endopeptidase activity"/>
    <property type="evidence" value="ECO:0007669"/>
    <property type="project" value="UniProtKB-KW"/>
</dbReference>
<dbReference type="Proteomes" id="UP000283530">
    <property type="component" value="Unassembled WGS sequence"/>
</dbReference>
<keyword evidence="16" id="KW-0862">Zinc</keyword>
<keyword evidence="6" id="KW-0479">Metal-binding</keyword>
<dbReference type="GO" id="GO:0003677">
    <property type="term" value="F:DNA binding"/>
    <property type="evidence" value="ECO:0007669"/>
    <property type="project" value="UniProtKB-KW"/>
</dbReference>
<dbReference type="InterPro" id="IPR001584">
    <property type="entry name" value="Integrase_cat-core"/>
</dbReference>
<feature type="compositionally biased region" description="Basic and acidic residues" evidence="17">
    <location>
        <begin position="238"/>
        <end position="250"/>
    </location>
</feature>
<dbReference type="FunFam" id="3.30.420.10:FF:000032">
    <property type="entry name" value="Retrovirus-related Pol polyprotein from transposon 297-like Protein"/>
    <property type="match status" value="1"/>
</dbReference>
<keyword evidence="3" id="KW-0808">Transferase</keyword>
<gene>
    <name evidence="21" type="ORF">CKAN_01644000</name>
</gene>
<dbReference type="InterPro" id="IPR043128">
    <property type="entry name" value="Rev_trsase/Diguanyl_cyclase"/>
</dbReference>
<dbReference type="GO" id="GO:0003964">
    <property type="term" value="F:RNA-directed DNA polymerase activity"/>
    <property type="evidence" value="ECO:0007669"/>
    <property type="project" value="UniProtKB-KW"/>
</dbReference>
<dbReference type="Pfam" id="PF24626">
    <property type="entry name" value="SH3_Tf2-1"/>
    <property type="match status" value="1"/>
</dbReference>
<evidence type="ECO:0000256" key="11">
    <source>
        <dbReference type="ARBA" id="ARBA00022908"/>
    </source>
</evidence>
<keyword evidence="5" id="KW-0540">Nuclease</keyword>
<dbReference type="InterPro" id="IPR000477">
    <property type="entry name" value="RT_dom"/>
</dbReference>
<dbReference type="InterPro" id="IPR021109">
    <property type="entry name" value="Peptidase_aspartic_dom_sf"/>
</dbReference>
<dbReference type="SUPFAM" id="SSF57756">
    <property type="entry name" value="Retrovirus zinc finger-like domains"/>
    <property type="match status" value="1"/>
</dbReference>
<keyword evidence="15" id="KW-0233">DNA recombination</keyword>
<dbReference type="FunFam" id="3.10.10.10:FF:000007">
    <property type="entry name" value="Retrovirus-related Pol polyprotein from transposon 17.6-like Protein"/>
    <property type="match status" value="1"/>
</dbReference>
<evidence type="ECO:0000256" key="10">
    <source>
        <dbReference type="ARBA" id="ARBA00022842"/>
    </source>
</evidence>
<dbReference type="Pfam" id="PF17917">
    <property type="entry name" value="RT_RNaseH"/>
    <property type="match status" value="1"/>
</dbReference>
<feature type="domain" description="CCHC-type" evidence="18">
    <location>
        <begin position="257"/>
        <end position="272"/>
    </location>
</feature>
<dbReference type="InterPro" id="IPR012337">
    <property type="entry name" value="RNaseH-like_sf"/>
</dbReference>
<evidence type="ECO:0000256" key="2">
    <source>
        <dbReference type="ARBA" id="ARBA00022670"/>
    </source>
</evidence>
<dbReference type="CDD" id="cd01647">
    <property type="entry name" value="RT_LTR"/>
    <property type="match status" value="1"/>
</dbReference>
<evidence type="ECO:0000256" key="8">
    <source>
        <dbReference type="ARBA" id="ARBA00022759"/>
    </source>
</evidence>
<dbReference type="OrthoDB" id="1304875at2759"/>